<dbReference type="SUPFAM" id="SSF51419">
    <property type="entry name" value="PLP-binding barrel"/>
    <property type="match status" value="1"/>
</dbReference>
<accession>S2DKX9</accession>
<dbReference type="HAMAP" id="MF_02087">
    <property type="entry name" value="PLP_homeostasis"/>
    <property type="match status" value="1"/>
</dbReference>
<dbReference type="eggNOG" id="COG0325">
    <property type="taxonomic scope" value="Bacteria"/>
</dbReference>
<comment type="similarity">
    <text evidence="2 4">Belongs to the pyridoxal phosphate-binding protein YggS/PROSC family.</text>
</comment>
<gene>
    <name evidence="6" type="ORF">A33Q_4002</name>
</gene>
<dbReference type="PANTHER" id="PTHR10146">
    <property type="entry name" value="PROLINE SYNTHETASE CO-TRANSCRIBED BACTERIAL HOMOLOG PROTEIN"/>
    <property type="match status" value="1"/>
</dbReference>
<keyword evidence="1 2" id="KW-0663">Pyridoxal phosphate</keyword>
<name>S2DKX9_INDAL</name>
<dbReference type="InterPro" id="IPR029066">
    <property type="entry name" value="PLP-binding_barrel"/>
</dbReference>
<dbReference type="Pfam" id="PF01168">
    <property type="entry name" value="Ala_racemase_N"/>
    <property type="match status" value="1"/>
</dbReference>
<reference evidence="6 7" key="1">
    <citation type="journal article" date="2013" name="Genome Announc.">
        <title>Draft Genome Sequence of Indibacter alkaliphilus Strain LW1T, Isolated from Lonar Lake, a Haloalkaline Lake in the Buldana District of Maharashtra, India.</title>
        <authorList>
            <person name="Singh A."/>
            <person name="Kumar Jangir P."/>
            <person name="Sharma R."/>
            <person name="Singh A."/>
            <person name="Kumar Pinnaka A."/>
            <person name="Shivaji S."/>
        </authorList>
    </citation>
    <scope>NUCLEOTIDE SEQUENCE [LARGE SCALE GENOMIC DNA]</scope>
    <source>
        <strain evidence="7">CCUG 57479 / KCTC 22604 / LW1</strain>
    </source>
</reference>
<dbReference type="STRING" id="1189612.A33Q_4002"/>
<evidence type="ECO:0000256" key="4">
    <source>
        <dbReference type="RuleBase" id="RU004514"/>
    </source>
</evidence>
<evidence type="ECO:0000256" key="3">
    <source>
        <dbReference type="PIRSR" id="PIRSR004848-1"/>
    </source>
</evidence>
<organism evidence="6 7">
    <name type="scientific">Indibacter alkaliphilus (strain CCUG 57479 / KCTC 22604 / LW1)</name>
    <dbReference type="NCBI Taxonomy" id="1189612"/>
    <lineage>
        <taxon>Bacteria</taxon>
        <taxon>Pseudomonadati</taxon>
        <taxon>Bacteroidota</taxon>
        <taxon>Cytophagia</taxon>
        <taxon>Cytophagales</taxon>
        <taxon>Cyclobacteriaceae</taxon>
    </lineage>
</organism>
<evidence type="ECO:0000313" key="7">
    <source>
        <dbReference type="Proteomes" id="UP000006073"/>
    </source>
</evidence>
<dbReference type="PIRSF" id="PIRSF004848">
    <property type="entry name" value="YBL036c_PLPDEIII"/>
    <property type="match status" value="1"/>
</dbReference>
<dbReference type="NCBIfam" id="TIGR00044">
    <property type="entry name" value="YggS family pyridoxal phosphate-dependent enzyme"/>
    <property type="match status" value="1"/>
</dbReference>
<dbReference type="EMBL" id="ALWO02000050">
    <property type="protein sequence ID" value="EOZ92621.1"/>
    <property type="molecule type" value="Genomic_DNA"/>
</dbReference>
<evidence type="ECO:0000313" key="6">
    <source>
        <dbReference type="EMBL" id="EOZ92621.1"/>
    </source>
</evidence>
<protein>
    <recommendedName>
        <fullName evidence="2">Pyridoxal phosphate homeostasis protein</fullName>
        <shortName evidence="2">PLP homeostasis protein</shortName>
    </recommendedName>
</protein>
<evidence type="ECO:0000256" key="2">
    <source>
        <dbReference type="HAMAP-Rule" id="MF_02087"/>
    </source>
</evidence>
<keyword evidence="7" id="KW-1185">Reference proteome</keyword>
<sequence length="224" mass="25641">MSIKENLIDIKKTFIDPNCLLVAVSKTHPEEAIMEAYQAGIRDFGENKVQELVEKAEKLPKDIRWHMIGHLQRNKVKYMAGFVHLIHGVDSLKLLKEINKQAIKADRTINCLLQVHIAEEESKFGFDEAELMEMLEDEVLPTLKNVKIIGLMGMATFTEDEEQVLREFESLQSLFEKMKKMDLPDNFDLKELSMGMSGDYLLAQSKGSTMVRIGSAIFGERDYK</sequence>
<evidence type="ECO:0000256" key="1">
    <source>
        <dbReference type="ARBA" id="ARBA00022898"/>
    </source>
</evidence>
<dbReference type="FunFam" id="3.20.20.10:FF:000018">
    <property type="entry name" value="Pyridoxal phosphate homeostasis protein"/>
    <property type="match status" value="1"/>
</dbReference>
<dbReference type="PANTHER" id="PTHR10146:SF14">
    <property type="entry name" value="PYRIDOXAL PHOSPHATE HOMEOSTASIS PROTEIN"/>
    <property type="match status" value="1"/>
</dbReference>
<dbReference type="CDD" id="cd00635">
    <property type="entry name" value="PLPDE_III_YBL036c_like"/>
    <property type="match status" value="1"/>
</dbReference>
<proteinExistence type="inferred from homology"/>
<comment type="function">
    <text evidence="2">Pyridoxal 5'-phosphate (PLP)-binding protein, which is involved in PLP homeostasis.</text>
</comment>
<feature type="modified residue" description="N6-(pyridoxal phosphate)lysine" evidence="2 3">
    <location>
        <position position="26"/>
    </location>
</feature>
<evidence type="ECO:0000259" key="5">
    <source>
        <dbReference type="Pfam" id="PF01168"/>
    </source>
</evidence>
<dbReference type="Gene3D" id="3.20.20.10">
    <property type="entry name" value="Alanine racemase"/>
    <property type="match status" value="1"/>
</dbReference>
<dbReference type="GO" id="GO:0030170">
    <property type="term" value="F:pyridoxal phosphate binding"/>
    <property type="evidence" value="ECO:0007669"/>
    <property type="project" value="UniProtKB-UniRule"/>
</dbReference>
<comment type="caution">
    <text evidence="6">The sequence shown here is derived from an EMBL/GenBank/DDBJ whole genome shotgun (WGS) entry which is preliminary data.</text>
</comment>
<dbReference type="InterPro" id="IPR011078">
    <property type="entry name" value="PyrdxlP_homeostasis"/>
</dbReference>
<feature type="domain" description="Alanine racemase N-terminal" evidence="5">
    <location>
        <begin position="3"/>
        <end position="221"/>
    </location>
</feature>
<dbReference type="InterPro" id="IPR001608">
    <property type="entry name" value="Ala_racemase_N"/>
</dbReference>
<dbReference type="AlphaFoldDB" id="S2DKX9"/>
<dbReference type="Proteomes" id="UP000006073">
    <property type="component" value="Unassembled WGS sequence"/>
</dbReference>
<dbReference type="RefSeq" id="WP_009035545.1">
    <property type="nucleotide sequence ID" value="NZ_ALWO02000050.1"/>
</dbReference>
<comment type="cofactor">
    <cofactor evidence="3">
        <name>pyridoxal 5'-phosphate</name>
        <dbReference type="ChEBI" id="CHEBI:597326"/>
    </cofactor>
</comment>
<dbReference type="OrthoDB" id="9804072at2"/>